<dbReference type="Gramene" id="rna-gnl|WGS:JABURB|Cocit.L2215.1">
    <property type="protein sequence ID" value="cds-KAF7848188.1"/>
    <property type="gene ID" value="gene-BT93_L2215"/>
</dbReference>
<dbReference type="EMBL" id="MU090243">
    <property type="protein sequence ID" value="KAF7848188.1"/>
    <property type="molecule type" value="Genomic_DNA"/>
</dbReference>
<evidence type="ECO:0000313" key="3">
    <source>
        <dbReference type="Proteomes" id="UP000806378"/>
    </source>
</evidence>
<feature type="compositionally biased region" description="Basic residues" evidence="1">
    <location>
        <begin position="13"/>
        <end position="27"/>
    </location>
</feature>
<organism evidence="2 3">
    <name type="scientific">Corymbia citriodora subsp. variegata</name>
    <dbReference type="NCBI Taxonomy" id="360336"/>
    <lineage>
        <taxon>Eukaryota</taxon>
        <taxon>Viridiplantae</taxon>
        <taxon>Streptophyta</taxon>
        <taxon>Embryophyta</taxon>
        <taxon>Tracheophyta</taxon>
        <taxon>Spermatophyta</taxon>
        <taxon>Magnoliopsida</taxon>
        <taxon>eudicotyledons</taxon>
        <taxon>Gunneridae</taxon>
        <taxon>Pentapetalae</taxon>
        <taxon>rosids</taxon>
        <taxon>malvids</taxon>
        <taxon>Myrtales</taxon>
        <taxon>Myrtaceae</taxon>
        <taxon>Myrtoideae</taxon>
        <taxon>Eucalypteae</taxon>
        <taxon>Corymbia</taxon>
    </lineage>
</organism>
<reference evidence="2" key="1">
    <citation type="submission" date="2020-05" db="EMBL/GenBank/DDBJ databases">
        <title>WGS assembly of Corymbia citriodora subspecies variegata.</title>
        <authorList>
            <person name="Barry K."/>
            <person name="Hundley H."/>
            <person name="Shu S."/>
            <person name="Jenkins J."/>
            <person name="Grimwood J."/>
            <person name="Baten A."/>
        </authorList>
    </citation>
    <scope>NUCLEOTIDE SEQUENCE</scope>
    <source>
        <strain evidence="2">CV2-018</strain>
    </source>
</reference>
<feature type="compositionally biased region" description="Basic and acidic residues" evidence="1">
    <location>
        <begin position="42"/>
        <end position="59"/>
    </location>
</feature>
<evidence type="ECO:0000256" key="1">
    <source>
        <dbReference type="SAM" id="MobiDB-lite"/>
    </source>
</evidence>
<comment type="caution">
    <text evidence="2">The sequence shown here is derived from an EMBL/GenBank/DDBJ whole genome shotgun (WGS) entry which is preliminary data.</text>
</comment>
<name>A0A8T0CKJ7_CORYI</name>
<accession>A0A8T0CKJ7</accession>
<keyword evidence="3" id="KW-1185">Reference proteome</keyword>
<sequence length="138" mass="15700">MRTHSLTEAQTQRHARQQKKGRRKKTRERNESEDRGEELDGADPRERELENLGRKKNEGAEADLSSERKKKKSRSEREGRSTPLPPETPTTRTSGDRRALSAADDTTPAIAKRPNTAAARLSPATCWRRFRCGGHKLR</sequence>
<dbReference type="Proteomes" id="UP000806378">
    <property type="component" value="Unassembled WGS sequence"/>
</dbReference>
<gene>
    <name evidence="2" type="ORF">BT93_L2215</name>
</gene>
<feature type="region of interest" description="Disordered" evidence="1">
    <location>
        <begin position="1"/>
        <end position="120"/>
    </location>
</feature>
<protein>
    <submittedName>
        <fullName evidence="2">Uncharacterized protein</fullName>
    </submittedName>
</protein>
<dbReference type="AlphaFoldDB" id="A0A8T0CKJ7"/>
<proteinExistence type="predicted"/>
<evidence type="ECO:0000313" key="2">
    <source>
        <dbReference type="EMBL" id="KAF7848188.1"/>
    </source>
</evidence>
<feature type="compositionally biased region" description="Polar residues" evidence="1">
    <location>
        <begin position="1"/>
        <end position="10"/>
    </location>
</feature>